<dbReference type="SUPFAM" id="SSF52540">
    <property type="entry name" value="P-loop containing nucleoside triphosphate hydrolases"/>
    <property type="match status" value="1"/>
</dbReference>
<dbReference type="AlphaFoldDB" id="V4HRG9"/>
<dbReference type="PANTHER" id="PTHR32114">
    <property type="entry name" value="ABC TRANSPORTER ABCH.3"/>
    <property type="match status" value="1"/>
</dbReference>
<reference evidence="2 3" key="1">
    <citation type="submission" date="2013-07" db="EMBL/GenBank/DDBJ databases">
        <title>Draft genome sequence of Pseudoalteromonas luteoviolacea 2ta16.</title>
        <authorList>
            <person name="Allen E.E."/>
            <person name="Azam F."/>
            <person name="Podell S."/>
        </authorList>
    </citation>
    <scope>NUCLEOTIDE SEQUENCE [LARGE SCALE GENOMIC DNA]</scope>
    <source>
        <strain evidence="2 3">2ta16</strain>
    </source>
</reference>
<dbReference type="GO" id="GO:0006302">
    <property type="term" value="P:double-strand break repair"/>
    <property type="evidence" value="ECO:0007669"/>
    <property type="project" value="InterPro"/>
</dbReference>
<accession>V4HRG9</accession>
<keyword evidence="1" id="KW-0175">Coiled coil</keyword>
<dbReference type="RefSeq" id="WP_023401876.1">
    <property type="nucleotide sequence ID" value="NZ_AUSV01000134.1"/>
</dbReference>
<dbReference type="PATRIC" id="fig|1353533.3.peg.5045"/>
<dbReference type="GeneID" id="29919359"/>
<organism evidence="2 3">
    <name type="scientific">Pseudoalteromonas luteoviolacea (strain 2ta16)</name>
    <dbReference type="NCBI Taxonomy" id="1353533"/>
    <lineage>
        <taxon>Bacteria</taxon>
        <taxon>Pseudomonadati</taxon>
        <taxon>Pseudomonadota</taxon>
        <taxon>Gammaproteobacteria</taxon>
        <taxon>Alteromonadales</taxon>
        <taxon>Pseudoalteromonadaceae</taxon>
        <taxon>Pseudoalteromonas</taxon>
    </lineage>
</organism>
<dbReference type="PANTHER" id="PTHR32114:SF2">
    <property type="entry name" value="ABC TRANSPORTER ABCH.3"/>
    <property type="match status" value="1"/>
</dbReference>
<dbReference type="GO" id="GO:0016887">
    <property type="term" value="F:ATP hydrolysis activity"/>
    <property type="evidence" value="ECO:0007669"/>
    <property type="project" value="InterPro"/>
</dbReference>
<evidence type="ECO:0000256" key="1">
    <source>
        <dbReference type="SAM" id="Coils"/>
    </source>
</evidence>
<dbReference type="Proteomes" id="UP000017820">
    <property type="component" value="Unassembled WGS sequence"/>
</dbReference>
<comment type="caution">
    <text evidence="2">The sequence shown here is derived from an EMBL/GenBank/DDBJ whole genome shotgun (WGS) entry which is preliminary data.</text>
</comment>
<name>V4HRG9_PSEL2</name>
<protein>
    <submittedName>
        <fullName evidence="2">Uncharacterized protein</fullName>
    </submittedName>
</protein>
<gene>
    <name evidence="2" type="ORF">PL2TA16_01623</name>
</gene>
<dbReference type="EMBL" id="AUSV01000134">
    <property type="protein sequence ID" value="ESP90519.1"/>
    <property type="molecule type" value="Genomic_DNA"/>
</dbReference>
<proteinExistence type="predicted"/>
<dbReference type="Gene3D" id="3.40.50.300">
    <property type="entry name" value="P-loop containing nucleotide triphosphate hydrolases"/>
    <property type="match status" value="1"/>
</dbReference>
<feature type="coiled-coil region" evidence="1">
    <location>
        <begin position="310"/>
        <end position="340"/>
    </location>
</feature>
<sequence>MSLIHFKDISILSRRDKKGFSFEFSPTVNMIFGDNDTGKSSLIKALYFTLGGDCRIDKDWKDDDIITKVCISVKGKSYTFVRHNKRISIFSNSDDTKPIVTSSHMSAIADKVREIFDFNLQLSYKKTGKQSQANPACLYLPFYIDQDNGWHTVLSSFLGLAMYDDWQKNSLQFHSGMKPKEYYELVGEIKTIQLELEELSATLTVVLAAKKRFEESFGRVLFDIDIEYYQDLLNKFLAKCQELNEEESEFRLKLLSLLSNRDSIANEIDICRGLIENFDDYTTNDAAEKYHMFENREQILEILPQMYDEKQGLDDQINSIKEELRQSQTLSSELNSMMKEVRGELTLQDVIKSQASKEVEFTFDEQIKSLHEKIGSKTTALEALIKRQNEFTDKKRTQSINDDFKSYLSMAQEKLGIGSPIIAPLIQYGKITKSKTGSRSPRSIFAYHYGLLKTMEKHSSVNMLPIVIDSPKQQDLDTEGTEKLIALCTEDLGRNNQVIIGAVSLESNMHGYHQIELTEKYSLLKLDDYEEAYKKIMPFYEKGMCY</sequence>
<evidence type="ECO:0000313" key="3">
    <source>
        <dbReference type="Proteomes" id="UP000017820"/>
    </source>
</evidence>
<dbReference type="InterPro" id="IPR027417">
    <property type="entry name" value="P-loop_NTPase"/>
</dbReference>
<evidence type="ECO:0000313" key="2">
    <source>
        <dbReference type="EMBL" id="ESP90519.1"/>
    </source>
</evidence>